<dbReference type="Proteomes" id="UP000238762">
    <property type="component" value="Unassembled WGS sequence"/>
</dbReference>
<feature type="transmembrane region" description="Helical" evidence="1">
    <location>
        <begin position="42"/>
        <end position="61"/>
    </location>
</feature>
<feature type="transmembrane region" description="Helical" evidence="1">
    <location>
        <begin position="162"/>
        <end position="184"/>
    </location>
</feature>
<reference evidence="2 3" key="1">
    <citation type="submission" date="2018-02" db="EMBL/GenBank/DDBJ databases">
        <authorList>
            <person name="Cohen D.B."/>
            <person name="Kent A.D."/>
        </authorList>
    </citation>
    <scope>NUCLEOTIDE SEQUENCE [LARGE SCALE GENOMIC DNA]</scope>
    <source>
        <strain evidence="2 3">CCAP 1448/3</strain>
    </source>
</reference>
<dbReference type="EMBL" id="PVWJ01000049">
    <property type="protein sequence ID" value="PSB02762.1"/>
    <property type="molecule type" value="Genomic_DNA"/>
</dbReference>
<keyword evidence="1" id="KW-1133">Transmembrane helix</keyword>
<accession>A0A2T1C3C0</accession>
<feature type="transmembrane region" description="Helical" evidence="1">
    <location>
        <begin position="12"/>
        <end position="36"/>
    </location>
</feature>
<feature type="transmembrane region" description="Helical" evidence="1">
    <location>
        <begin position="130"/>
        <end position="150"/>
    </location>
</feature>
<evidence type="ECO:0000313" key="2">
    <source>
        <dbReference type="EMBL" id="PSB02762.1"/>
    </source>
</evidence>
<name>A0A2T1C3C0_9CYAN</name>
<dbReference type="AlphaFoldDB" id="A0A2T1C3C0"/>
<comment type="caution">
    <text evidence="2">The sequence shown here is derived from an EMBL/GenBank/DDBJ whole genome shotgun (WGS) entry which is preliminary data.</text>
</comment>
<reference evidence="2 3" key="2">
    <citation type="submission" date="2018-03" db="EMBL/GenBank/DDBJ databases">
        <title>The ancient ancestry and fast evolution of plastids.</title>
        <authorList>
            <person name="Moore K.R."/>
            <person name="Magnabosco C."/>
            <person name="Momper L."/>
            <person name="Gold D.A."/>
            <person name="Bosak T."/>
            <person name="Fournier G.P."/>
        </authorList>
    </citation>
    <scope>NUCLEOTIDE SEQUENCE [LARGE SCALE GENOMIC DNA]</scope>
    <source>
        <strain evidence="2 3">CCAP 1448/3</strain>
    </source>
</reference>
<keyword evidence="3" id="KW-1185">Reference proteome</keyword>
<feature type="transmembrane region" description="Helical" evidence="1">
    <location>
        <begin position="73"/>
        <end position="91"/>
    </location>
</feature>
<dbReference type="RefSeq" id="WP_106288789.1">
    <property type="nucleotide sequence ID" value="NZ_CAWNTC010000039.1"/>
</dbReference>
<keyword evidence="1" id="KW-0472">Membrane</keyword>
<gene>
    <name evidence="2" type="ORF">C7B64_11460</name>
</gene>
<evidence type="ECO:0000256" key="1">
    <source>
        <dbReference type="SAM" id="Phobius"/>
    </source>
</evidence>
<protein>
    <submittedName>
        <fullName evidence="2">Uncharacterized protein</fullName>
    </submittedName>
</protein>
<evidence type="ECO:0000313" key="3">
    <source>
        <dbReference type="Proteomes" id="UP000238762"/>
    </source>
</evidence>
<sequence>MIVKSRATALALIPRANSIFLPVLLGSAFLVSVLMVVLAPHLAFMLLGSGVGLFLISWIEAKSPNFRICGIKLSLILVSLLVTALSVFYLSDSASAIFLDAAQTKAKDLVTNFAGGGGGNANYTTFIDGIFILIRIVVVCLISFLVIQIFNQLRQDDEWKPLLATLVVVCLALMGIEGLTNIVLN</sequence>
<organism evidence="2 3">
    <name type="scientific">Merismopedia glauca CCAP 1448/3</name>
    <dbReference type="NCBI Taxonomy" id="1296344"/>
    <lineage>
        <taxon>Bacteria</taxon>
        <taxon>Bacillati</taxon>
        <taxon>Cyanobacteriota</taxon>
        <taxon>Cyanophyceae</taxon>
        <taxon>Synechococcales</taxon>
        <taxon>Merismopediaceae</taxon>
        <taxon>Merismopedia</taxon>
    </lineage>
</organism>
<proteinExistence type="predicted"/>
<keyword evidence="1" id="KW-0812">Transmembrane</keyword>